<sequence>MVDQVEQSAGNYVVAQISRDSFCVIWDQSHVSRPHGCPTWFKGRPRFRSVHIVEVDKEDSNRVVLKCSCRHKQHYGLPCCHLLSIEHQYNLSDIACCWRNDYDLYAYSNGKEKTMTKLFAELSKVEHQGILVKSDWLKERLNGGGWTELPTLSNYIE</sequence>
<feature type="domain" description="SWIM-type" evidence="2">
    <location>
        <begin position="51"/>
        <end position="90"/>
    </location>
</feature>
<keyword evidence="1" id="KW-0863">Zinc-finger</keyword>
<keyword evidence="1" id="KW-0862">Zinc</keyword>
<keyword evidence="4" id="KW-1185">Reference proteome</keyword>
<comment type="caution">
    <text evidence="3">The sequence shown here is derived from an EMBL/GenBank/DDBJ whole genome shotgun (WGS) entry which is preliminary data.</text>
</comment>
<dbReference type="AlphaFoldDB" id="A0AAD2G5M5"/>
<reference evidence="3" key="1">
    <citation type="submission" date="2023-08" db="EMBL/GenBank/DDBJ databases">
        <authorList>
            <person name="Audoor S."/>
            <person name="Bilcke G."/>
        </authorList>
    </citation>
    <scope>NUCLEOTIDE SEQUENCE</scope>
</reference>
<dbReference type="InterPro" id="IPR007527">
    <property type="entry name" value="Znf_SWIM"/>
</dbReference>
<keyword evidence="1" id="KW-0479">Metal-binding</keyword>
<evidence type="ECO:0000313" key="3">
    <source>
        <dbReference type="EMBL" id="CAJ1963046.1"/>
    </source>
</evidence>
<gene>
    <name evidence="3" type="ORF">CYCCA115_LOCUS19983</name>
</gene>
<protein>
    <recommendedName>
        <fullName evidence="2">SWIM-type domain-containing protein</fullName>
    </recommendedName>
</protein>
<dbReference type="GO" id="GO:0008270">
    <property type="term" value="F:zinc ion binding"/>
    <property type="evidence" value="ECO:0007669"/>
    <property type="project" value="UniProtKB-KW"/>
</dbReference>
<evidence type="ECO:0000259" key="2">
    <source>
        <dbReference type="PROSITE" id="PS50966"/>
    </source>
</evidence>
<dbReference type="Proteomes" id="UP001295423">
    <property type="component" value="Unassembled WGS sequence"/>
</dbReference>
<name>A0AAD2G5M5_9STRA</name>
<evidence type="ECO:0000313" key="4">
    <source>
        <dbReference type="Proteomes" id="UP001295423"/>
    </source>
</evidence>
<proteinExistence type="predicted"/>
<accession>A0AAD2G5M5</accession>
<evidence type="ECO:0000256" key="1">
    <source>
        <dbReference type="PROSITE-ProRule" id="PRU00325"/>
    </source>
</evidence>
<dbReference type="EMBL" id="CAKOGP040002126">
    <property type="protein sequence ID" value="CAJ1963046.1"/>
    <property type="molecule type" value="Genomic_DNA"/>
</dbReference>
<dbReference type="PROSITE" id="PS50966">
    <property type="entry name" value="ZF_SWIM"/>
    <property type="match status" value="1"/>
</dbReference>
<dbReference type="Pfam" id="PF04434">
    <property type="entry name" value="SWIM"/>
    <property type="match status" value="1"/>
</dbReference>
<organism evidence="3 4">
    <name type="scientific">Cylindrotheca closterium</name>
    <dbReference type="NCBI Taxonomy" id="2856"/>
    <lineage>
        <taxon>Eukaryota</taxon>
        <taxon>Sar</taxon>
        <taxon>Stramenopiles</taxon>
        <taxon>Ochrophyta</taxon>
        <taxon>Bacillariophyta</taxon>
        <taxon>Bacillariophyceae</taxon>
        <taxon>Bacillariophycidae</taxon>
        <taxon>Bacillariales</taxon>
        <taxon>Bacillariaceae</taxon>
        <taxon>Cylindrotheca</taxon>
    </lineage>
</organism>